<dbReference type="GeneID" id="82851327"/>
<proteinExistence type="predicted"/>
<organism evidence="1 2">
    <name type="scientific">Bacillus glycinifermentans</name>
    <dbReference type="NCBI Taxonomy" id="1664069"/>
    <lineage>
        <taxon>Bacteria</taxon>
        <taxon>Bacillati</taxon>
        <taxon>Bacillota</taxon>
        <taxon>Bacilli</taxon>
        <taxon>Bacillales</taxon>
        <taxon>Bacillaceae</taxon>
        <taxon>Bacillus</taxon>
    </lineage>
</organism>
<protein>
    <recommendedName>
        <fullName evidence="3">Spore germination protein</fullName>
    </recommendedName>
</protein>
<evidence type="ECO:0000313" key="1">
    <source>
        <dbReference type="EMBL" id="QAT63732.1"/>
    </source>
</evidence>
<sequence>MAIGFSLGAVNVNSQNTNCVIAIGENQLNGYAAHRKVNNGIGFLSGNVLNQANVTSVFDPDGVDSLMNSLNFSPAVQNQAL</sequence>
<name>A0AAJ4D1B3_9BACI</name>
<reference evidence="1 2" key="1">
    <citation type="submission" date="2019-01" db="EMBL/GenBank/DDBJ databases">
        <title>Genome sequence of Bacillus glycinifermentans SRCM103574.</title>
        <authorList>
            <person name="Kong H.-J."/>
            <person name="Jeong S.-Y."/>
            <person name="Jeong D.-Y."/>
        </authorList>
    </citation>
    <scope>NUCLEOTIDE SEQUENCE [LARGE SCALE GENOMIC DNA]</scope>
    <source>
        <strain evidence="1 2">SRCM103574</strain>
    </source>
</reference>
<dbReference type="AlphaFoldDB" id="A0AAJ4D1B3"/>
<dbReference type="RefSeq" id="WP_046129088.1">
    <property type="nucleotide sequence ID" value="NZ_CP035232.1"/>
</dbReference>
<dbReference type="KEGG" id="bgy:BGLY_0246"/>
<dbReference type="Proteomes" id="UP000288675">
    <property type="component" value="Chromosome"/>
</dbReference>
<accession>A0AAJ4D1B3</accession>
<evidence type="ECO:0008006" key="3">
    <source>
        <dbReference type="Google" id="ProtNLM"/>
    </source>
</evidence>
<gene>
    <name evidence="1" type="ORF">EQZ20_01395</name>
</gene>
<evidence type="ECO:0000313" key="2">
    <source>
        <dbReference type="Proteomes" id="UP000288675"/>
    </source>
</evidence>
<dbReference type="EMBL" id="CP035232">
    <property type="protein sequence ID" value="QAT63732.1"/>
    <property type="molecule type" value="Genomic_DNA"/>
</dbReference>